<keyword evidence="6" id="KW-0769">Symport</keyword>
<dbReference type="AlphaFoldDB" id="A0A1G5MNT2"/>
<evidence type="ECO:0000313" key="14">
    <source>
        <dbReference type="Proteomes" id="UP000189310"/>
    </source>
</evidence>
<evidence type="ECO:0000259" key="10">
    <source>
        <dbReference type="PROSITE" id="PS50850"/>
    </source>
</evidence>
<feature type="transmembrane region" description="Helical" evidence="9">
    <location>
        <begin position="40"/>
        <end position="58"/>
    </location>
</feature>
<reference evidence="12" key="1">
    <citation type="submission" date="2016-10" db="EMBL/GenBank/DDBJ databases">
        <authorList>
            <person name="Varghese N."/>
            <person name="Submissions S."/>
        </authorList>
    </citation>
    <scope>NUCLEOTIDE SEQUENCE</scope>
    <source>
        <strain evidence="12">DSM 15758</strain>
    </source>
</reference>
<dbReference type="GO" id="GO:0005886">
    <property type="term" value="C:plasma membrane"/>
    <property type="evidence" value="ECO:0007669"/>
    <property type="project" value="UniProtKB-SubCell"/>
</dbReference>
<dbReference type="RefSeq" id="WP_044341164.1">
    <property type="nucleotide sequence ID" value="NZ_CP044074.1"/>
</dbReference>
<dbReference type="Proteomes" id="UP000183046">
    <property type="component" value="Unassembled WGS sequence"/>
</dbReference>
<dbReference type="PROSITE" id="PS50850">
    <property type="entry name" value="MFS"/>
    <property type="match status" value="1"/>
</dbReference>
<protein>
    <submittedName>
        <fullName evidence="11">MFS transporter</fullName>
    </submittedName>
    <submittedName>
        <fullName evidence="12">Predicted arabinose efflux permease, MFS family</fullName>
    </submittedName>
</protein>
<dbReference type="InterPro" id="IPR036259">
    <property type="entry name" value="MFS_trans_sf"/>
</dbReference>
<dbReference type="GeneID" id="57559333"/>
<keyword evidence="5 9" id="KW-0812">Transmembrane</keyword>
<dbReference type="FunFam" id="1.20.1250.20:FF:000001">
    <property type="entry name" value="Dicarboxylate MFS transporter"/>
    <property type="match status" value="1"/>
</dbReference>
<comment type="similarity">
    <text evidence="2">Belongs to the major facilitator superfamily. Metabolite:H+ Symporter (MHS) family (TC 2.A.1.6) family.</text>
</comment>
<dbReference type="InterPro" id="IPR051084">
    <property type="entry name" value="H+-coupled_symporters"/>
</dbReference>
<dbReference type="Gene3D" id="1.20.1250.20">
    <property type="entry name" value="MFS general substrate transporter like domains"/>
    <property type="match status" value="2"/>
</dbReference>
<dbReference type="InterPro" id="IPR020846">
    <property type="entry name" value="MFS_dom"/>
</dbReference>
<evidence type="ECO:0000256" key="2">
    <source>
        <dbReference type="ARBA" id="ARBA00008240"/>
    </source>
</evidence>
<feature type="transmembrane region" description="Helical" evidence="9">
    <location>
        <begin position="200"/>
        <end position="219"/>
    </location>
</feature>
<feature type="transmembrane region" description="Helical" evidence="9">
    <location>
        <begin position="100"/>
        <end position="118"/>
    </location>
</feature>
<feature type="domain" description="Major facilitator superfamily (MFS) profile" evidence="10">
    <location>
        <begin position="28"/>
        <end position="434"/>
    </location>
</feature>
<evidence type="ECO:0000256" key="9">
    <source>
        <dbReference type="SAM" id="Phobius"/>
    </source>
</evidence>
<name>A0A1G5MNT2_9PSED</name>
<keyword evidence="8 9" id="KW-0472">Membrane</keyword>
<evidence type="ECO:0000256" key="1">
    <source>
        <dbReference type="ARBA" id="ARBA00004651"/>
    </source>
</evidence>
<reference evidence="13" key="2">
    <citation type="submission" date="2016-10" db="EMBL/GenBank/DDBJ databases">
        <authorList>
            <person name="de Groot N.N."/>
        </authorList>
    </citation>
    <scope>NUCLEOTIDE SEQUENCE [LARGE SCALE GENOMIC DNA]</scope>
    <source>
        <strain evidence="13">DSM 15758</strain>
    </source>
</reference>
<dbReference type="PANTHER" id="PTHR43528:SF3">
    <property type="entry name" value="CITRATE-PROTON SYMPORTER"/>
    <property type="match status" value="1"/>
</dbReference>
<dbReference type="STRING" id="237610.BJP27_15130"/>
<keyword evidence="7 9" id="KW-1133">Transmembrane helix</keyword>
<evidence type="ECO:0000256" key="4">
    <source>
        <dbReference type="ARBA" id="ARBA00022475"/>
    </source>
</evidence>
<keyword evidence="4" id="KW-1003">Cell membrane</keyword>
<dbReference type="InterPro" id="IPR005829">
    <property type="entry name" value="Sugar_transporter_CS"/>
</dbReference>
<keyword evidence="3" id="KW-0813">Transport</keyword>
<evidence type="ECO:0000256" key="8">
    <source>
        <dbReference type="ARBA" id="ARBA00023136"/>
    </source>
</evidence>
<evidence type="ECO:0000313" key="11">
    <source>
        <dbReference type="EMBL" id="ONN72970.1"/>
    </source>
</evidence>
<comment type="caution">
    <text evidence="12">The sequence shown here is derived from an EMBL/GenBank/DDBJ whole genome shotgun (WGS) entry which is preliminary data.</text>
</comment>
<evidence type="ECO:0000256" key="7">
    <source>
        <dbReference type="ARBA" id="ARBA00022989"/>
    </source>
</evidence>
<sequence>MAQALPTSSSRADAAPASTVATPSRAKLIAAASLGNGLEMFDFTVFSFFAAIIGQLYFPSDTPYGSLLMAVGVFGVGFVMRPLGSMVLGAYADRHGRKQAMLLTISLMGLGSALIAFTPTHAQIGIAAPLILLLGRLLQGFSAGGEIGAATTLLLESASPGRRGFHVSWQVISQGGSALLGAGLGALLTRSLSEAELHAWGWRIPFLVGLLIIPVGLYIRRQVDETWSGAGTVEGGPVRAFLREHPRRFGLGLLIVMSATLLTYLMQFYMPTYMTRIVGLPATSAYLAGVASSAVQMAAALAAGLLLDRFGRYKPVALVSLAVALLGIYPAFVWLNDPTTQGLAFAARFVVITAMSVNMTAGLLLILAGLPRPVRATGLAMTYALAVTLFGGTAQFIATWLIGATGSPLAPAWYLIGMLLIGWLALLSYPERHLD</sequence>
<dbReference type="eggNOG" id="COG2814">
    <property type="taxonomic scope" value="Bacteria"/>
</dbReference>
<feature type="transmembrane region" description="Helical" evidence="9">
    <location>
        <begin position="64"/>
        <end position="88"/>
    </location>
</feature>
<evidence type="ECO:0000256" key="6">
    <source>
        <dbReference type="ARBA" id="ARBA00022847"/>
    </source>
</evidence>
<feature type="transmembrane region" description="Helical" evidence="9">
    <location>
        <begin position="316"/>
        <end position="335"/>
    </location>
</feature>
<evidence type="ECO:0000256" key="5">
    <source>
        <dbReference type="ARBA" id="ARBA00022692"/>
    </source>
</evidence>
<feature type="transmembrane region" description="Helical" evidence="9">
    <location>
        <begin position="409"/>
        <end position="429"/>
    </location>
</feature>
<dbReference type="Pfam" id="PF07690">
    <property type="entry name" value="MFS_1"/>
    <property type="match status" value="1"/>
</dbReference>
<dbReference type="PANTHER" id="PTHR43528">
    <property type="entry name" value="ALPHA-KETOGLUTARATE PERMEASE"/>
    <property type="match status" value="1"/>
</dbReference>
<dbReference type="OrthoDB" id="3690818at2"/>
<dbReference type="Proteomes" id="UP000189310">
    <property type="component" value="Unassembled WGS sequence"/>
</dbReference>
<keyword evidence="14" id="KW-1185">Reference proteome</keyword>
<evidence type="ECO:0000313" key="13">
    <source>
        <dbReference type="Proteomes" id="UP000183046"/>
    </source>
</evidence>
<feature type="transmembrane region" description="Helical" evidence="9">
    <location>
        <begin position="382"/>
        <end position="403"/>
    </location>
</feature>
<evidence type="ECO:0000256" key="3">
    <source>
        <dbReference type="ARBA" id="ARBA00022448"/>
    </source>
</evidence>
<dbReference type="PROSITE" id="PS00217">
    <property type="entry name" value="SUGAR_TRANSPORT_2"/>
    <property type="match status" value="1"/>
</dbReference>
<accession>A0A1G5MNT2</accession>
<dbReference type="EMBL" id="FMWB01000002">
    <property type="protein sequence ID" value="SCZ26239.1"/>
    <property type="molecule type" value="Genomic_DNA"/>
</dbReference>
<proteinExistence type="inferred from homology"/>
<dbReference type="GO" id="GO:0015293">
    <property type="term" value="F:symporter activity"/>
    <property type="evidence" value="ECO:0007669"/>
    <property type="project" value="UniProtKB-KW"/>
</dbReference>
<dbReference type="SUPFAM" id="SSF103473">
    <property type="entry name" value="MFS general substrate transporter"/>
    <property type="match status" value="1"/>
</dbReference>
<reference evidence="11 14" key="3">
    <citation type="submission" date="2017-01" db="EMBL/GenBank/DDBJ databases">
        <title>Pseudomonas psychrotolerans genome sequencing and assembly.</title>
        <authorList>
            <person name="Vyas B."/>
            <person name="Mayilraj S."/>
        </authorList>
    </citation>
    <scope>NUCLEOTIDE SEQUENCE [LARGE SCALE GENOMIC DNA]</scope>
    <source>
        <strain evidence="11 14">SDS18</strain>
    </source>
</reference>
<dbReference type="EMBL" id="MTLN01000002">
    <property type="protein sequence ID" value="ONN72970.1"/>
    <property type="molecule type" value="Genomic_DNA"/>
</dbReference>
<evidence type="ECO:0000313" key="12">
    <source>
        <dbReference type="EMBL" id="SCZ26239.1"/>
    </source>
</evidence>
<dbReference type="InterPro" id="IPR011701">
    <property type="entry name" value="MFS"/>
</dbReference>
<comment type="subcellular location">
    <subcellularLocation>
        <location evidence="1">Cell membrane</location>
        <topology evidence="1">Multi-pass membrane protein</topology>
    </subcellularLocation>
</comment>
<organism evidence="12 13">
    <name type="scientific">Pseudomonas oryzihabitans</name>
    <dbReference type="NCBI Taxonomy" id="47885"/>
    <lineage>
        <taxon>Bacteria</taxon>
        <taxon>Pseudomonadati</taxon>
        <taxon>Pseudomonadota</taxon>
        <taxon>Gammaproteobacteria</taxon>
        <taxon>Pseudomonadales</taxon>
        <taxon>Pseudomonadaceae</taxon>
        <taxon>Pseudomonas</taxon>
    </lineage>
</organism>
<feature type="transmembrane region" description="Helical" evidence="9">
    <location>
        <begin position="249"/>
        <end position="266"/>
    </location>
</feature>
<feature type="transmembrane region" description="Helical" evidence="9">
    <location>
        <begin position="286"/>
        <end position="307"/>
    </location>
</feature>
<feature type="transmembrane region" description="Helical" evidence="9">
    <location>
        <begin position="347"/>
        <end position="370"/>
    </location>
</feature>
<gene>
    <name evidence="11" type="ORF">BVL52_04080</name>
    <name evidence="12" type="ORF">SAMN05216279_102330</name>
</gene>